<dbReference type="AlphaFoldDB" id="A0AAV1HEK6"/>
<evidence type="ECO:0000313" key="4">
    <source>
        <dbReference type="Proteomes" id="UP001178508"/>
    </source>
</evidence>
<proteinExistence type="predicted"/>
<organism evidence="3 4">
    <name type="scientific">Xyrichtys novacula</name>
    <name type="common">Pearly razorfish</name>
    <name type="synonym">Hemipteronotus novacula</name>
    <dbReference type="NCBI Taxonomy" id="13765"/>
    <lineage>
        <taxon>Eukaryota</taxon>
        <taxon>Metazoa</taxon>
        <taxon>Chordata</taxon>
        <taxon>Craniata</taxon>
        <taxon>Vertebrata</taxon>
        <taxon>Euteleostomi</taxon>
        <taxon>Actinopterygii</taxon>
        <taxon>Neopterygii</taxon>
        <taxon>Teleostei</taxon>
        <taxon>Neoteleostei</taxon>
        <taxon>Acanthomorphata</taxon>
        <taxon>Eupercaria</taxon>
        <taxon>Labriformes</taxon>
        <taxon>Labridae</taxon>
        <taxon>Xyrichtys</taxon>
    </lineage>
</organism>
<accession>A0AAV1HEK6</accession>
<reference evidence="3" key="1">
    <citation type="submission" date="2023-08" db="EMBL/GenBank/DDBJ databases">
        <authorList>
            <person name="Alioto T."/>
            <person name="Alioto T."/>
            <person name="Gomez Garrido J."/>
        </authorList>
    </citation>
    <scope>NUCLEOTIDE SEQUENCE</scope>
</reference>
<gene>
    <name evidence="3" type="ORF">XNOV1_A020975</name>
</gene>
<dbReference type="EMBL" id="OY660884">
    <property type="protein sequence ID" value="CAJ1084253.1"/>
    <property type="molecule type" value="Genomic_DNA"/>
</dbReference>
<dbReference type="Proteomes" id="UP001178508">
    <property type="component" value="Chromosome 21"/>
</dbReference>
<keyword evidence="4" id="KW-1185">Reference proteome</keyword>
<evidence type="ECO:0000313" key="3">
    <source>
        <dbReference type="EMBL" id="CAJ1084253.1"/>
    </source>
</evidence>
<protein>
    <submittedName>
        <fullName evidence="3">Uncharacterized protein si:ch211-191i18.2</fullName>
    </submittedName>
</protein>
<feature type="region of interest" description="Disordered" evidence="1">
    <location>
        <begin position="39"/>
        <end position="75"/>
    </location>
</feature>
<feature type="chain" id="PRO_5043707259" evidence="2">
    <location>
        <begin position="23"/>
        <end position="109"/>
    </location>
</feature>
<evidence type="ECO:0000256" key="2">
    <source>
        <dbReference type="SAM" id="SignalP"/>
    </source>
</evidence>
<name>A0AAV1HEK6_XYRNO</name>
<feature type="signal peptide" evidence="2">
    <location>
        <begin position="1"/>
        <end position="22"/>
    </location>
</feature>
<evidence type="ECO:0000256" key="1">
    <source>
        <dbReference type="SAM" id="MobiDB-lite"/>
    </source>
</evidence>
<keyword evidence="2" id="KW-0732">Signal</keyword>
<sequence>MPSLSFLSIYLSAASLILLLTAGNTSNEDLDRLRELYIGPDDREEEDAGGRQEEEEVRVTAATTRGPYRKGEVDGHGAASLRVSPEMWTLLWGLIILMGLNTQQLQRTL</sequence>